<organism evidence="2 3">
    <name type="scientific">Castilleja foliolosa</name>
    <dbReference type="NCBI Taxonomy" id="1961234"/>
    <lineage>
        <taxon>Eukaryota</taxon>
        <taxon>Viridiplantae</taxon>
        <taxon>Streptophyta</taxon>
        <taxon>Embryophyta</taxon>
        <taxon>Tracheophyta</taxon>
        <taxon>Spermatophyta</taxon>
        <taxon>Magnoliopsida</taxon>
        <taxon>eudicotyledons</taxon>
        <taxon>Gunneridae</taxon>
        <taxon>Pentapetalae</taxon>
        <taxon>asterids</taxon>
        <taxon>lamiids</taxon>
        <taxon>Lamiales</taxon>
        <taxon>Orobanchaceae</taxon>
        <taxon>Pedicularideae</taxon>
        <taxon>Castillejinae</taxon>
        <taxon>Castilleja</taxon>
    </lineage>
</organism>
<sequence>MDHHIVGGKFSLVRRFMLDLLGALFGWWGMWVWQFVQPRLRYKHCCAEFNDGKMCVAYFEMKCANDFSGSS</sequence>
<keyword evidence="1" id="KW-0812">Transmembrane</keyword>
<accession>A0ABD3EKI0</accession>
<feature type="transmembrane region" description="Helical" evidence="1">
    <location>
        <begin position="12"/>
        <end position="33"/>
    </location>
</feature>
<name>A0ABD3EKI0_9LAMI</name>
<evidence type="ECO:0000313" key="2">
    <source>
        <dbReference type="EMBL" id="KAL3654756.1"/>
    </source>
</evidence>
<keyword evidence="1" id="KW-1133">Transmembrane helix</keyword>
<comment type="caution">
    <text evidence="2">The sequence shown here is derived from an EMBL/GenBank/DDBJ whole genome shotgun (WGS) entry which is preliminary data.</text>
</comment>
<reference evidence="3" key="1">
    <citation type="journal article" date="2024" name="IScience">
        <title>Strigolactones Initiate the Formation of Haustorium-like Structures in Castilleja.</title>
        <authorList>
            <person name="Buerger M."/>
            <person name="Peterson D."/>
            <person name="Chory J."/>
        </authorList>
    </citation>
    <scope>NUCLEOTIDE SEQUENCE [LARGE SCALE GENOMIC DNA]</scope>
</reference>
<keyword evidence="1" id="KW-0472">Membrane</keyword>
<keyword evidence="3" id="KW-1185">Reference proteome</keyword>
<gene>
    <name evidence="2" type="ORF">CASFOL_000542</name>
</gene>
<evidence type="ECO:0000256" key="1">
    <source>
        <dbReference type="SAM" id="Phobius"/>
    </source>
</evidence>
<protein>
    <submittedName>
        <fullName evidence="2">Uncharacterized protein</fullName>
    </submittedName>
</protein>
<dbReference type="Proteomes" id="UP001632038">
    <property type="component" value="Unassembled WGS sequence"/>
</dbReference>
<dbReference type="AlphaFoldDB" id="A0ABD3EKI0"/>
<evidence type="ECO:0000313" key="3">
    <source>
        <dbReference type="Proteomes" id="UP001632038"/>
    </source>
</evidence>
<dbReference type="EMBL" id="JAVIJP010000002">
    <property type="protein sequence ID" value="KAL3654756.1"/>
    <property type="molecule type" value="Genomic_DNA"/>
</dbReference>
<proteinExistence type="predicted"/>